<organism evidence="5 6">
    <name type="scientific">Prevotella corporis</name>
    <dbReference type="NCBI Taxonomy" id="28128"/>
    <lineage>
        <taxon>Bacteria</taxon>
        <taxon>Pseudomonadati</taxon>
        <taxon>Bacteroidota</taxon>
        <taxon>Bacteroidia</taxon>
        <taxon>Bacteroidales</taxon>
        <taxon>Prevotellaceae</taxon>
        <taxon>Prevotella</taxon>
    </lineage>
</organism>
<dbReference type="Pfam" id="PF25221">
    <property type="entry name" value="5TMH_Lnb"/>
    <property type="match status" value="1"/>
</dbReference>
<reference evidence="6" key="1">
    <citation type="submission" date="2016-01" db="EMBL/GenBank/DDBJ databases">
        <authorList>
            <person name="Mitreva M."/>
            <person name="Pepin K.H."/>
            <person name="Mihindukulasuriya K.A."/>
            <person name="Fulton R."/>
            <person name="Fronick C."/>
            <person name="O'Laughlin M."/>
            <person name="Miner T."/>
            <person name="Herter B."/>
            <person name="Rosa B.A."/>
            <person name="Cordes M."/>
            <person name="Tomlinson C."/>
            <person name="Wollam A."/>
            <person name="Palsikar V.B."/>
            <person name="Mardis E.R."/>
            <person name="Wilson R.K."/>
        </authorList>
    </citation>
    <scope>NUCLEOTIDE SEQUENCE [LARGE SCALE GENOMIC DNA]</scope>
    <source>
        <strain evidence="6">MJR7716</strain>
    </source>
</reference>
<feature type="transmembrane region" description="Helical" evidence="1">
    <location>
        <begin position="272"/>
        <end position="290"/>
    </location>
</feature>
<dbReference type="AlphaFoldDB" id="A0A133QL68"/>
<dbReference type="PATRIC" id="fig|28128.5.peg.376"/>
<proteinExistence type="predicted"/>
<accession>A0A133QL68</accession>
<feature type="signal peptide" evidence="2">
    <location>
        <begin position="1"/>
        <end position="34"/>
    </location>
</feature>
<keyword evidence="1" id="KW-1133">Transmembrane helix</keyword>
<sequence length="404" mass="47092">MSFFLTTFATQMKKDYLYIVFSILLSAFQLSANAQTVTYSDSVEISLLTCSPGKEIWSHYGHTAIRYNDYQNGNDLAINYGLFSPSQPYFILRFIFGLTDYRVGIEPMGAFLEQYKYEGRGVIEQKLKLTKEEKYKIFMALKENLKPENLVYRYNYFYDNCTTRAERMLLDHINRKITTESKGYCSENTYRECIHKWNSNYKWAQFGEDLLLGLEADEPFDTHSKANFLPDNLRKFFNYSKNNGKPLVKTTLQLLKADNYNTGTEGFPISPIQVSIIFAIIAAIALIFRWNTNGSLWWIWDLFQMIVSGIIGMILFAMIFSKHPCVNLNFIIFIFNPLCLVFLIPSIKKTKQGLKDWWWTFWGIFIILGLTGCFFQRIPFPVVIVALFLLLNCIMHHKGVKVLR</sequence>
<evidence type="ECO:0000259" key="3">
    <source>
        <dbReference type="Pfam" id="PF13387"/>
    </source>
</evidence>
<dbReference type="InterPro" id="IPR057436">
    <property type="entry name" value="5TMH_Lnb"/>
</dbReference>
<dbReference type="STRING" id="28128.HMPREF3226_00378"/>
<feature type="domain" description="Lnb N-terminal periplasmic" evidence="3">
    <location>
        <begin position="40"/>
        <end position="180"/>
    </location>
</feature>
<name>A0A133QL68_9BACT</name>
<evidence type="ECO:0000313" key="5">
    <source>
        <dbReference type="EMBL" id="KXA43631.1"/>
    </source>
</evidence>
<keyword evidence="6" id="KW-1185">Reference proteome</keyword>
<evidence type="ECO:0000313" key="6">
    <source>
        <dbReference type="Proteomes" id="UP000070533"/>
    </source>
</evidence>
<feature type="transmembrane region" description="Helical" evidence="1">
    <location>
        <begin position="356"/>
        <end position="372"/>
    </location>
</feature>
<keyword evidence="1" id="KW-0472">Membrane</keyword>
<dbReference type="EMBL" id="LRQG01000016">
    <property type="protein sequence ID" value="KXA43631.1"/>
    <property type="molecule type" value="Genomic_DNA"/>
</dbReference>
<dbReference type="Pfam" id="PF13387">
    <property type="entry name" value="Lnb_N"/>
    <property type="match status" value="1"/>
</dbReference>
<evidence type="ECO:0000256" key="1">
    <source>
        <dbReference type="SAM" id="Phobius"/>
    </source>
</evidence>
<dbReference type="Proteomes" id="UP000070533">
    <property type="component" value="Unassembled WGS sequence"/>
</dbReference>
<feature type="domain" description="Lnb-like transmembrane" evidence="4">
    <location>
        <begin position="267"/>
        <end position="397"/>
    </location>
</feature>
<keyword evidence="1" id="KW-0812">Transmembrane</keyword>
<feature type="chain" id="PRO_5007458847" evidence="2">
    <location>
        <begin position="35"/>
        <end position="404"/>
    </location>
</feature>
<feature type="transmembrane region" description="Helical" evidence="1">
    <location>
        <begin position="326"/>
        <end position="344"/>
    </location>
</feature>
<evidence type="ECO:0000256" key="2">
    <source>
        <dbReference type="SAM" id="SignalP"/>
    </source>
</evidence>
<feature type="transmembrane region" description="Helical" evidence="1">
    <location>
        <begin position="302"/>
        <end position="320"/>
    </location>
</feature>
<protein>
    <submittedName>
        <fullName evidence="5">Uncharacterized protein</fullName>
    </submittedName>
</protein>
<dbReference type="InterPro" id="IPR025178">
    <property type="entry name" value="Lnb_N"/>
</dbReference>
<keyword evidence="2" id="KW-0732">Signal</keyword>
<gene>
    <name evidence="5" type="ORF">HMPREF3226_00378</name>
</gene>
<comment type="caution">
    <text evidence="5">The sequence shown here is derived from an EMBL/GenBank/DDBJ whole genome shotgun (WGS) entry which is preliminary data.</text>
</comment>
<evidence type="ECO:0000259" key="4">
    <source>
        <dbReference type="Pfam" id="PF25221"/>
    </source>
</evidence>